<organism evidence="5">
    <name type="scientific">Mucochytrium quahogii</name>
    <dbReference type="NCBI Taxonomy" id="96639"/>
    <lineage>
        <taxon>Eukaryota</taxon>
        <taxon>Sar</taxon>
        <taxon>Stramenopiles</taxon>
        <taxon>Bigyra</taxon>
        <taxon>Labyrinthulomycetes</taxon>
        <taxon>Thraustochytrida</taxon>
        <taxon>Thraustochytriidae</taxon>
        <taxon>Mucochytrium</taxon>
    </lineage>
</organism>
<keyword evidence="4" id="KW-0496">Mitochondrion</keyword>
<evidence type="ECO:0000256" key="3">
    <source>
        <dbReference type="ARBA" id="ARBA00022946"/>
    </source>
</evidence>
<evidence type="ECO:0008006" key="6">
    <source>
        <dbReference type="Google" id="ProtNLM"/>
    </source>
</evidence>
<dbReference type="PANTHER" id="PTHR13126:SF0">
    <property type="entry name" value="ATP SYNTHASE MITOCHONDRIAL F1 COMPLEX ASSEMBLY FACTOR 1"/>
    <property type="match status" value="1"/>
</dbReference>
<dbReference type="GO" id="GO:0033615">
    <property type="term" value="P:mitochondrial proton-transporting ATP synthase complex assembly"/>
    <property type="evidence" value="ECO:0007669"/>
    <property type="project" value="TreeGrafter"/>
</dbReference>
<dbReference type="Pfam" id="PF06644">
    <property type="entry name" value="ATP11"/>
    <property type="match status" value="1"/>
</dbReference>
<comment type="subcellular location">
    <subcellularLocation>
        <location evidence="1">Mitochondrion</location>
    </subcellularLocation>
</comment>
<dbReference type="GO" id="GO:0005739">
    <property type="term" value="C:mitochondrion"/>
    <property type="evidence" value="ECO:0007669"/>
    <property type="project" value="UniProtKB-SubCell"/>
</dbReference>
<reference evidence="5" key="1">
    <citation type="submission" date="2021-01" db="EMBL/GenBank/DDBJ databases">
        <authorList>
            <person name="Corre E."/>
            <person name="Pelletier E."/>
            <person name="Niang G."/>
            <person name="Scheremetjew M."/>
            <person name="Finn R."/>
            <person name="Kale V."/>
            <person name="Holt S."/>
            <person name="Cochrane G."/>
            <person name="Meng A."/>
            <person name="Brown T."/>
            <person name="Cohen L."/>
        </authorList>
    </citation>
    <scope>NUCLEOTIDE SEQUENCE</scope>
    <source>
        <strain evidence="5">NY070348D</strain>
    </source>
</reference>
<dbReference type="EMBL" id="HBHK01010314">
    <property type="protein sequence ID" value="CAD9679130.1"/>
    <property type="molecule type" value="Transcribed_RNA"/>
</dbReference>
<accession>A0A7S2RS63</accession>
<dbReference type="PANTHER" id="PTHR13126">
    <property type="entry name" value="CHAPERONE ATP11"/>
    <property type="match status" value="1"/>
</dbReference>
<evidence type="ECO:0000313" key="5">
    <source>
        <dbReference type="EMBL" id="CAD9679130.1"/>
    </source>
</evidence>
<keyword evidence="3" id="KW-0809">Transit peptide</keyword>
<dbReference type="InterPro" id="IPR010591">
    <property type="entry name" value="ATP11"/>
</dbReference>
<evidence type="ECO:0000256" key="2">
    <source>
        <dbReference type="ARBA" id="ARBA00009116"/>
    </source>
</evidence>
<dbReference type="AlphaFoldDB" id="A0A7S2RS63"/>
<comment type="similarity">
    <text evidence="2">Belongs to the ATP11 family.</text>
</comment>
<evidence type="ECO:0000256" key="4">
    <source>
        <dbReference type="ARBA" id="ARBA00023128"/>
    </source>
</evidence>
<evidence type="ECO:0000256" key="1">
    <source>
        <dbReference type="ARBA" id="ARBA00004173"/>
    </source>
</evidence>
<sequence length="247" mass="28150">MLGVVRHGVAFRRGPVGAVLAAVGRGSRSMQVAGCRSLGGVQPWGAARGFCTDKPPTTRVPFDEEKIKQQMQPLIPKQLKDLVKMELFKDMSKEDIEQVWEGYHETRKDSTSTVLSSAEWEKLKSRTKLCPLFVHPVVKSDTQFYVLLSQWNDNHNLMTFLEDYQKDPKNALPYLYTVAYTDFAEEKDVVLVRAEFLPYLTKEEAKHLLAESLKFYVHDDASFEHVSTFNLNSPAFDFNAVFKLPVN</sequence>
<protein>
    <recommendedName>
        <fullName evidence="6">ATP synthase mitochondrial F1 complex assembly factor 1</fullName>
    </recommendedName>
</protein>
<gene>
    <name evidence="5" type="ORF">QSP1433_LOCUS6429</name>
</gene>
<proteinExistence type="inferred from homology"/>
<name>A0A7S2RS63_9STRA</name>